<evidence type="ECO:0000256" key="3">
    <source>
        <dbReference type="ARBA" id="ARBA00022448"/>
    </source>
</evidence>
<proteinExistence type="inferred from homology"/>
<sequence>MSLTDSLSTTSSNSVAMKTKEKNSIVVNVIDLISGSMGGCANVLVGQPLDTVKVKLQTFPHLYSNAFVCFRETLAKDGIFKGLYAGSVPALIANVAENSVLFCAYGFCQKTVQYVTGNEKPTLPEKAVCGSMAGFFAAFTLCPTELIKCKLQALRESGNNNKIGPFSLTRSILRAEGIQGLFKGLLPTLSREMPGYFFFFGGYEFTKVFLTNSFKIYGSTSEENSSDVGPIITIMSGGVGGVCFWTAVFPFDVVKSRIQVKSSNTSMMRVLVSIARTEGIAGLYNGLFPTILRSFPSTGALFFAYEYTKTLLTDSAKYCNLL</sequence>
<comment type="subcellular location">
    <subcellularLocation>
        <location evidence="1">Mitochondrion membrane</location>
        <topology evidence="1">Multi-pass membrane protein</topology>
    </subcellularLocation>
</comment>
<evidence type="ECO:0000256" key="9">
    <source>
        <dbReference type="PROSITE-ProRule" id="PRU00282"/>
    </source>
</evidence>
<dbReference type="InterPro" id="IPR023395">
    <property type="entry name" value="MCP_dom_sf"/>
</dbReference>
<dbReference type="PANTHER" id="PTHR45624">
    <property type="entry name" value="MITOCHONDRIAL BASIC AMINO ACIDS TRANSPORTER-RELATED"/>
    <property type="match status" value="1"/>
</dbReference>
<evidence type="ECO:0000256" key="8">
    <source>
        <dbReference type="ARBA" id="ARBA00023136"/>
    </source>
</evidence>
<dbReference type="AlphaFoldDB" id="A0A443RNT9"/>
<evidence type="ECO:0000256" key="10">
    <source>
        <dbReference type="RuleBase" id="RU000488"/>
    </source>
</evidence>
<keyword evidence="5" id="KW-0677">Repeat</keyword>
<reference evidence="11 12" key="1">
    <citation type="journal article" date="2018" name="Gigascience">
        <title>Genomes of trombidid mites reveal novel predicted allergens and laterally-transferred genes associated with secondary metabolism.</title>
        <authorList>
            <person name="Dong X."/>
            <person name="Chaisiri K."/>
            <person name="Xia D."/>
            <person name="Armstrong S.D."/>
            <person name="Fang Y."/>
            <person name="Donnelly M.J."/>
            <person name="Kadowaki T."/>
            <person name="McGarry J.W."/>
            <person name="Darby A.C."/>
            <person name="Makepeace B.L."/>
        </authorList>
    </citation>
    <scope>NUCLEOTIDE SEQUENCE [LARGE SCALE GENOMIC DNA]</scope>
    <source>
        <strain evidence="11">UoL-WK</strain>
    </source>
</reference>
<keyword evidence="12" id="KW-1185">Reference proteome</keyword>
<comment type="caution">
    <text evidence="11">The sequence shown here is derived from an EMBL/GenBank/DDBJ whole genome shotgun (WGS) entry which is preliminary data.</text>
</comment>
<dbReference type="Proteomes" id="UP000285301">
    <property type="component" value="Unassembled WGS sequence"/>
</dbReference>
<dbReference type="PANTHER" id="PTHR45624:SF12">
    <property type="entry name" value="MITOCHONDRIAL ORNITHINE TRANSPORTER 1"/>
    <property type="match status" value="1"/>
</dbReference>
<evidence type="ECO:0000256" key="2">
    <source>
        <dbReference type="ARBA" id="ARBA00006375"/>
    </source>
</evidence>
<feature type="repeat" description="Solcar" evidence="9">
    <location>
        <begin position="26"/>
        <end position="111"/>
    </location>
</feature>
<evidence type="ECO:0000256" key="6">
    <source>
        <dbReference type="ARBA" id="ARBA00022989"/>
    </source>
</evidence>
<dbReference type="OrthoDB" id="409586at2759"/>
<name>A0A443RNT9_9ACAR</name>
<protein>
    <submittedName>
        <fullName evidence="11">Mitochondrial ornithine transporter 1-like protein</fullName>
    </submittedName>
</protein>
<dbReference type="SUPFAM" id="SSF103506">
    <property type="entry name" value="Mitochondrial carrier"/>
    <property type="match status" value="1"/>
</dbReference>
<dbReference type="Pfam" id="PF00153">
    <property type="entry name" value="Mito_carr"/>
    <property type="match status" value="3"/>
</dbReference>
<keyword evidence="6" id="KW-1133">Transmembrane helix</keyword>
<evidence type="ECO:0000256" key="7">
    <source>
        <dbReference type="ARBA" id="ARBA00023128"/>
    </source>
</evidence>
<evidence type="ECO:0000256" key="1">
    <source>
        <dbReference type="ARBA" id="ARBA00004225"/>
    </source>
</evidence>
<dbReference type="Gene3D" id="1.50.40.10">
    <property type="entry name" value="Mitochondrial carrier domain"/>
    <property type="match status" value="1"/>
</dbReference>
<dbReference type="PROSITE" id="PS50920">
    <property type="entry name" value="SOLCAR"/>
    <property type="match status" value="3"/>
</dbReference>
<dbReference type="GO" id="GO:0000064">
    <property type="term" value="F:L-ornithine transmembrane transporter activity"/>
    <property type="evidence" value="ECO:0007669"/>
    <property type="project" value="TreeGrafter"/>
</dbReference>
<keyword evidence="7" id="KW-0496">Mitochondrion</keyword>
<feature type="repeat" description="Solcar" evidence="9">
    <location>
        <begin position="228"/>
        <end position="311"/>
    </location>
</feature>
<keyword evidence="4 9" id="KW-0812">Transmembrane</keyword>
<dbReference type="EMBL" id="NCKU01000154">
    <property type="protein sequence ID" value="RWS16888.1"/>
    <property type="molecule type" value="Genomic_DNA"/>
</dbReference>
<dbReference type="GO" id="GO:1990575">
    <property type="term" value="P:mitochondrial L-ornithine transmembrane transport"/>
    <property type="evidence" value="ECO:0007669"/>
    <property type="project" value="TreeGrafter"/>
</dbReference>
<dbReference type="InterPro" id="IPR018108">
    <property type="entry name" value="MCP_transmembrane"/>
</dbReference>
<gene>
    <name evidence="11" type="ORF">B4U79_00188</name>
</gene>
<dbReference type="GO" id="GO:0031966">
    <property type="term" value="C:mitochondrial membrane"/>
    <property type="evidence" value="ECO:0007669"/>
    <property type="project" value="UniProtKB-SubCell"/>
</dbReference>
<keyword evidence="8 9" id="KW-0472">Membrane</keyword>
<organism evidence="11 12">
    <name type="scientific">Dinothrombium tinctorium</name>
    <dbReference type="NCBI Taxonomy" id="1965070"/>
    <lineage>
        <taxon>Eukaryota</taxon>
        <taxon>Metazoa</taxon>
        <taxon>Ecdysozoa</taxon>
        <taxon>Arthropoda</taxon>
        <taxon>Chelicerata</taxon>
        <taxon>Arachnida</taxon>
        <taxon>Acari</taxon>
        <taxon>Acariformes</taxon>
        <taxon>Trombidiformes</taxon>
        <taxon>Prostigmata</taxon>
        <taxon>Anystina</taxon>
        <taxon>Parasitengona</taxon>
        <taxon>Trombidioidea</taxon>
        <taxon>Trombidiidae</taxon>
        <taxon>Dinothrombium</taxon>
    </lineage>
</organism>
<accession>A0A443RNT9</accession>
<evidence type="ECO:0000313" key="12">
    <source>
        <dbReference type="Proteomes" id="UP000285301"/>
    </source>
</evidence>
<feature type="repeat" description="Solcar" evidence="9">
    <location>
        <begin position="121"/>
        <end position="209"/>
    </location>
</feature>
<evidence type="ECO:0000313" key="11">
    <source>
        <dbReference type="EMBL" id="RWS16888.1"/>
    </source>
</evidence>
<comment type="similarity">
    <text evidence="2 10">Belongs to the mitochondrial carrier (TC 2.A.29) family.</text>
</comment>
<dbReference type="InterPro" id="IPR050567">
    <property type="entry name" value="Mitochondrial_Carrier"/>
</dbReference>
<evidence type="ECO:0000256" key="5">
    <source>
        <dbReference type="ARBA" id="ARBA00022737"/>
    </source>
</evidence>
<evidence type="ECO:0000256" key="4">
    <source>
        <dbReference type="ARBA" id="ARBA00022692"/>
    </source>
</evidence>
<keyword evidence="3 10" id="KW-0813">Transport</keyword>